<dbReference type="AlphaFoldDB" id="A0A1X1R7K3"/>
<dbReference type="InterPro" id="IPR027563">
    <property type="entry name" value="EgtE"/>
</dbReference>
<evidence type="ECO:0000313" key="5">
    <source>
        <dbReference type="Proteomes" id="UP000193484"/>
    </source>
</evidence>
<comment type="caution">
    <text evidence="4">The sequence shown here is derived from an EMBL/GenBank/DDBJ whole genome shotgun (WGS) entry which is preliminary data.</text>
</comment>
<keyword evidence="5" id="KW-1185">Reference proteome</keyword>
<dbReference type="InterPro" id="IPR015421">
    <property type="entry name" value="PyrdxlP-dep_Trfase_major"/>
</dbReference>
<dbReference type="OrthoDB" id="9808002at2"/>
<keyword evidence="3" id="KW-0456">Lyase</keyword>
<feature type="modified residue" description="N6-(pyridoxal phosphate)lysine" evidence="3">
    <location>
        <position position="207"/>
    </location>
</feature>
<evidence type="ECO:0000256" key="1">
    <source>
        <dbReference type="ARBA" id="ARBA00001933"/>
    </source>
</evidence>
<dbReference type="EC" id="4.4.-.-" evidence="3"/>
<organism evidence="4 5">
    <name type="scientific">Mycolicibacterium fallax</name>
    <name type="common">Mycobacterium fallax</name>
    <dbReference type="NCBI Taxonomy" id="1793"/>
    <lineage>
        <taxon>Bacteria</taxon>
        <taxon>Bacillati</taxon>
        <taxon>Actinomycetota</taxon>
        <taxon>Actinomycetes</taxon>
        <taxon>Mycobacteriales</taxon>
        <taxon>Mycobacteriaceae</taxon>
        <taxon>Mycolicibacterium</taxon>
    </lineage>
</organism>
<dbReference type="InterPro" id="IPR015422">
    <property type="entry name" value="PyrdxlP-dep_Trfase_small"/>
</dbReference>
<sequence>MIGDDALAAAWRAARPPVAGVHLDSAACARQSLAAIDAAARHARRESEVGGYLAERAAAPALAAGRAAIAALTGLAAADVVFTTGSGHALDLLATGWPERGTVACVPGEFGPNLAILAAAGFTVRPLPVDGLGRVRPEELAADLDADRPALVHLTVIGSHRGIVQPAAQIARICAAAAVPLVLDAAQGLGQVDCAVGADAVYSSSRKWLAGPRGVGFLAVRPETAARLRPRLPATAAAEANIAARLGYAVALGEYLAAGPARMRAALAAVGAASRRRLAGLAGWTVVEPVDEPCAIATLIPPDGVDPVAVRDRLLAEHRIVCTAAETARAPFELTRPVLRISPHVEVTGEELDALAEALSG</sequence>
<keyword evidence="2 3" id="KW-0663">Pyridoxal phosphate</keyword>
<comment type="catalytic activity">
    <reaction evidence="3">
        <text>S-(hercyn-2-yl)-L-cysteine S-oxide + AH2 + H(+) = ergothioneine + pyruvate + A + NH4(+)</text>
        <dbReference type="Rhea" id="RHEA:42688"/>
        <dbReference type="ChEBI" id="CHEBI:13193"/>
        <dbReference type="ChEBI" id="CHEBI:15361"/>
        <dbReference type="ChEBI" id="CHEBI:15378"/>
        <dbReference type="ChEBI" id="CHEBI:17499"/>
        <dbReference type="ChEBI" id="CHEBI:28938"/>
        <dbReference type="ChEBI" id="CHEBI:82706"/>
        <dbReference type="ChEBI" id="CHEBI:134344"/>
    </reaction>
</comment>
<dbReference type="HAMAP" id="MF_02038">
    <property type="entry name" value="EgtE"/>
    <property type="match status" value="1"/>
</dbReference>
<comment type="pathway">
    <text evidence="3">Amino-acid biosynthesis; ergothioneine biosynthesis.</text>
</comment>
<accession>A0A1X1R7K3</accession>
<dbReference type="GO" id="GO:1990411">
    <property type="term" value="F:hercynylcysteine sulfoxide lyase activity (ergothioneine-forming)"/>
    <property type="evidence" value="ECO:0007669"/>
    <property type="project" value="RHEA"/>
</dbReference>
<dbReference type="InterPro" id="IPR015424">
    <property type="entry name" value="PyrdxlP-dep_Trfase"/>
</dbReference>
<comment type="function">
    <text evidence="3">Probably catalyzes the conversion of hercynylcysteine sulfoxide to ergothioneine.</text>
</comment>
<dbReference type="Pfam" id="PF00266">
    <property type="entry name" value="Aminotran_5"/>
    <property type="match status" value="1"/>
</dbReference>
<comment type="similarity">
    <text evidence="3">Belongs to the class-V pyridoxal-phosphate-dependent aminotransferase family. EgtE subfamily.</text>
</comment>
<protein>
    <recommendedName>
        <fullName evidence="3">Probable hercynylcysteine sulfoxide lyase</fullName>
        <ecNumber evidence="3">4.4.-.-</ecNumber>
    </recommendedName>
</protein>
<dbReference type="InterPro" id="IPR000192">
    <property type="entry name" value="Aminotrans_V_dom"/>
</dbReference>
<proteinExistence type="inferred from homology"/>
<dbReference type="NCBIfam" id="TIGR04343">
    <property type="entry name" value="egtE_PLP_lyase"/>
    <property type="match status" value="1"/>
</dbReference>
<evidence type="ECO:0000256" key="3">
    <source>
        <dbReference type="HAMAP-Rule" id="MF_02038"/>
    </source>
</evidence>
<comment type="cofactor">
    <cofactor evidence="1 3">
        <name>pyridoxal 5'-phosphate</name>
        <dbReference type="ChEBI" id="CHEBI:597326"/>
    </cofactor>
</comment>
<dbReference type="SUPFAM" id="SSF53383">
    <property type="entry name" value="PLP-dependent transferases"/>
    <property type="match status" value="1"/>
</dbReference>
<dbReference type="PANTHER" id="PTHR43586:SF8">
    <property type="entry name" value="CYSTEINE DESULFURASE 1, CHLOROPLASTIC"/>
    <property type="match status" value="1"/>
</dbReference>
<dbReference type="PANTHER" id="PTHR43586">
    <property type="entry name" value="CYSTEINE DESULFURASE"/>
    <property type="match status" value="1"/>
</dbReference>
<dbReference type="Proteomes" id="UP000193484">
    <property type="component" value="Unassembled WGS sequence"/>
</dbReference>
<dbReference type="Gene3D" id="3.40.640.10">
    <property type="entry name" value="Type I PLP-dependent aspartate aminotransferase-like (Major domain)"/>
    <property type="match status" value="1"/>
</dbReference>
<dbReference type="EMBL" id="LQOJ01000049">
    <property type="protein sequence ID" value="ORV00763.1"/>
    <property type="molecule type" value="Genomic_DNA"/>
</dbReference>
<evidence type="ECO:0000256" key="2">
    <source>
        <dbReference type="ARBA" id="ARBA00022898"/>
    </source>
</evidence>
<dbReference type="Gene3D" id="3.90.1150.10">
    <property type="entry name" value="Aspartate Aminotransferase, domain 1"/>
    <property type="match status" value="1"/>
</dbReference>
<reference evidence="4 5" key="1">
    <citation type="submission" date="2016-01" db="EMBL/GenBank/DDBJ databases">
        <title>The new phylogeny of the genus Mycobacterium.</title>
        <authorList>
            <person name="Tarcisio F."/>
            <person name="Conor M."/>
            <person name="Antonella G."/>
            <person name="Elisabetta G."/>
            <person name="Giulia F.S."/>
            <person name="Sara T."/>
            <person name="Anna F."/>
            <person name="Clotilde B."/>
            <person name="Roberto B."/>
            <person name="Veronica D.S."/>
            <person name="Fabio R."/>
            <person name="Monica P."/>
            <person name="Olivier J."/>
            <person name="Enrico T."/>
            <person name="Nicola S."/>
        </authorList>
    </citation>
    <scope>NUCLEOTIDE SEQUENCE [LARGE SCALE GENOMIC DNA]</scope>
    <source>
        <strain evidence="4 5">DSM 44179</strain>
    </source>
</reference>
<evidence type="ECO:0000313" key="4">
    <source>
        <dbReference type="EMBL" id="ORV00763.1"/>
    </source>
</evidence>
<dbReference type="UniPathway" id="UPA01014"/>
<gene>
    <name evidence="3" type="primary">egtE</name>
    <name evidence="4" type="ORF">AWC04_15215</name>
</gene>
<name>A0A1X1R7K3_MYCFA</name>
<dbReference type="STRING" id="1793.AWC04_15215"/>